<dbReference type="EMBL" id="JANJQO010002216">
    <property type="protein sequence ID" value="KAJ2967697.1"/>
    <property type="molecule type" value="Genomic_DNA"/>
</dbReference>
<accession>A0ACC1MLY5</accession>
<keyword evidence="2" id="KW-1185">Reference proteome</keyword>
<evidence type="ECO:0000313" key="1">
    <source>
        <dbReference type="EMBL" id="KAJ2967697.1"/>
    </source>
</evidence>
<protein>
    <submittedName>
        <fullName evidence="1">Uncharacterized protein</fullName>
    </submittedName>
</protein>
<organism evidence="1 2">
    <name type="scientific">Zarea fungicola</name>
    <dbReference type="NCBI Taxonomy" id="93591"/>
    <lineage>
        <taxon>Eukaryota</taxon>
        <taxon>Fungi</taxon>
        <taxon>Dikarya</taxon>
        <taxon>Ascomycota</taxon>
        <taxon>Pezizomycotina</taxon>
        <taxon>Sordariomycetes</taxon>
        <taxon>Hypocreomycetidae</taxon>
        <taxon>Hypocreales</taxon>
        <taxon>Cordycipitaceae</taxon>
        <taxon>Zarea</taxon>
    </lineage>
</organism>
<comment type="caution">
    <text evidence="1">The sequence shown here is derived from an EMBL/GenBank/DDBJ whole genome shotgun (WGS) entry which is preliminary data.</text>
</comment>
<gene>
    <name evidence="1" type="ORF">NQ176_g9536</name>
</gene>
<sequence length="327" mass="36289">MLPKLKFPDRQFQSPKRQRIGSTSSPYKARSSLSFIDTDAGTLANRFRAAVNPEEAGGNLALFGDWFAQIADVLGSDKVLDEAAEAFISALADLRQGTQSASRLSTHETASRSVSDAVSDGILGKSPFTLIAVFLMLVLEILPGRKARDYIRHVERLCHVLNTIVDEYWTDPFLQNLRHCLAILVCLEGILNPWVELNSGYSFVFRQEYGLCQPLTEELGQSIMSLGLPFLMQLPKLLKDPEQHRVELRENYQRIQDEIPFLRRRLTSLMHTATLMAARTGMPSPTSARGSSIHSMAGAAADNRVVQPSAGHRTASQRAPVRARADE</sequence>
<evidence type="ECO:0000313" key="2">
    <source>
        <dbReference type="Proteomes" id="UP001143910"/>
    </source>
</evidence>
<name>A0ACC1MLY5_9HYPO</name>
<reference evidence="1" key="1">
    <citation type="submission" date="2022-08" db="EMBL/GenBank/DDBJ databases">
        <title>Genome Sequence of Lecanicillium fungicola.</title>
        <authorList>
            <person name="Buettner E."/>
        </authorList>
    </citation>
    <scope>NUCLEOTIDE SEQUENCE</scope>
    <source>
        <strain evidence="1">Babe33</strain>
    </source>
</reference>
<proteinExistence type="predicted"/>
<dbReference type="Proteomes" id="UP001143910">
    <property type="component" value="Unassembled WGS sequence"/>
</dbReference>